<reference evidence="12 14" key="2">
    <citation type="submission" date="2018-03" db="EMBL/GenBank/DDBJ databases">
        <authorList>
            <person name="Fogelqvist J."/>
        </authorList>
    </citation>
    <scope>NUCLEOTIDE SEQUENCE [LARGE SCALE GENOMIC DNA]</scope>
</reference>
<keyword evidence="13" id="KW-1185">Reference proteome</keyword>
<gene>
    <name evidence="11" type="ORF">PBRA_007627</name>
    <name evidence="12" type="ORF">PLBR_LOCUS6742</name>
</gene>
<sequence>MSFDMRAPRGEIREVRPDSVTDGPRGEGRVKDEMASSPSALRQLPPAGTLLIAAVEVIVFINVNVGAAWYLFLPTCPLQFISDPVTNWYMLFWGDFLHAGILHILFNMLGLLYFGRVLEPRFGTLCFIGLVFLLGSVAVIVNSLIAYLASLTTSVRLQWIAAECAVGLSGVLFSMIIVEDKVTPGVTRSLFGFHVPNWAYPWVSVLVASLVFWNASIMGHLCGIIAGFIYSYGFVNFLTLKRSWIRSFESNVLSLLADKPFYVRCPERSPLPPSPVALFTTTALSQRRSAWQNRTGGHRLGTGTPKNANNSNPVVDNVPADGGPYQAFERSQSEERQGSQPEQP</sequence>
<feature type="compositionally biased region" description="Basic and acidic residues" evidence="8">
    <location>
        <begin position="1"/>
        <end position="34"/>
    </location>
</feature>
<evidence type="ECO:0000256" key="1">
    <source>
        <dbReference type="ARBA" id="ARBA00004141"/>
    </source>
</evidence>
<dbReference type="STRING" id="37360.A0A0G4IX16"/>
<dbReference type="SUPFAM" id="SSF144091">
    <property type="entry name" value="Rhomboid-like"/>
    <property type="match status" value="1"/>
</dbReference>
<dbReference type="EMBL" id="CDSF01000095">
    <property type="protein sequence ID" value="CEO99893.1"/>
    <property type="molecule type" value="Genomic_DNA"/>
</dbReference>
<evidence type="ECO:0000256" key="4">
    <source>
        <dbReference type="ARBA" id="ARBA00022692"/>
    </source>
</evidence>
<geneLocation type="mitochondrion" evidence="12"/>
<comment type="subcellular location">
    <subcellularLocation>
        <location evidence="1">Membrane</location>
        <topology evidence="1">Multi-pass membrane protein</topology>
    </subcellularLocation>
</comment>
<dbReference type="AlphaFoldDB" id="A0A0G4IX16"/>
<dbReference type="InterPro" id="IPR022764">
    <property type="entry name" value="Peptidase_S54_rhomboid_dom"/>
</dbReference>
<feature type="transmembrane region" description="Helical" evidence="9">
    <location>
        <begin position="50"/>
        <end position="72"/>
    </location>
</feature>
<name>A0A0G4IX16_PLABS</name>
<keyword evidence="3" id="KW-0645">Protease</keyword>
<evidence type="ECO:0000313" key="14">
    <source>
        <dbReference type="Proteomes" id="UP000290189"/>
    </source>
</evidence>
<dbReference type="OMA" id="WNASIMG"/>
<evidence type="ECO:0000256" key="9">
    <source>
        <dbReference type="SAM" id="Phobius"/>
    </source>
</evidence>
<reference evidence="11 13" key="1">
    <citation type="submission" date="2015-02" db="EMBL/GenBank/DDBJ databases">
        <authorList>
            <person name="Chooi Y.-H."/>
        </authorList>
    </citation>
    <scope>NUCLEOTIDE SEQUENCE [LARGE SCALE GENOMIC DNA]</scope>
    <source>
        <strain evidence="11">E3</strain>
    </source>
</reference>
<proteinExistence type="inferred from homology"/>
<feature type="domain" description="Peptidase S54 rhomboid" evidence="10">
    <location>
        <begin position="87"/>
        <end position="235"/>
    </location>
</feature>
<evidence type="ECO:0000256" key="7">
    <source>
        <dbReference type="ARBA" id="ARBA00023136"/>
    </source>
</evidence>
<feature type="transmembrane region" description="Helical" evidence="9">
    <location>
        <begin position="126"/>
        <end position="147"/>
    </location>
</feature>
<keyword evidence="12" id="KW-0496">Mitochondrion</keyword>
<evidence type="ECO:0000256" key="5">
    <source>
        <dbReference type="ARBA" id="ARBA00022801"/>
    </source>
</evidence>
<evidence type="ECO:0000313" key="13">
    <source>
        <dbReference type="Proteomes" id="UP000039324"/>
    </source>
</evidence>
<evidence type="ECO:0000256" key="6">
    <source>
        <dbReference type="ARBA" id="ARBA00022989"/>
    </source>
</evidence>
<feature type="transmembrane region" description="Helical" evidence="9">
    <location>
        <begin position="159"/>
        <end position="178"/>
    </location>
</feature>
<feature type="transmembrane region" description="Helical" evidence="9">
    <location>
        <begin position="190"/>
        <end position="211"/>
    </location>
</feature>
<dbReference type="GO" id="GO:0004252">
    <property type="term" value="F:serine-type endopeptidase activity"/>
    <property type="evidence" value="ECO:0007669"/>
    <property type="project" value="InterPro"/>
</dbReference>
<comment type="similarity">
    <text evidence="2">Belongs to the peptidase S54 family.</text>
</comment>
<feature type="compositionally biased region" description="Polar residues" evidence="8">
    <location>
        <begin position="304"/>
        <end position="314"/>
    </location>
</feature>
<dbReference type="GO" id="GO:0016020">
    <property type="term" value="C:membrane"/>
    <property type="evidence" value="ECO:0007669"/>
    <property type="project" value="UniProtKB-SubCell"/>
</dbReference>
<evidence type="ECO:0000313" key="12">
    <source>
        <dbReference type="EMBL" id="SPQ99527.1"/>
    </source>
</evidence>
<keyword evidence="4 9" id="KW-0812">Transmembrane</keyword>
<dbReference type="InterPro" id="IPR035952">
    <property type="entry name" value="Rhomboid-like_sf"/>
</dbReference>
<dbReference type="PANTHER" id="PTHR43066:SF1">
    <property type="entry name" value="RHOMBOID PROTEIN 2"/>
    <property type="match status" value="1"/>
</dbReference>
<dbReference type="Proteomes" id="UP000290189">
    <property type="component" value="Unassembled WGS sequence"/>
</dbReference>
<protein>
    <recommendedName>
        <fullName evidence="10">Peptidase S54 rhomboid domain-containing protein</fullName>
    </recommendedName>
</protein>
<feature type="transmembrane region" description="Helical" evidence="9">
    <location>
        <begin position="92"/>
        <end position="114"/>
    </location>
</feature>
<dbReference type="Pfam" id="PF01694">
    <property type="entry name" value="Rhomboid"/>
    <property type="match status" value="1"/>
</dbReference>
<evidence type="ECO:0000256" key="2">
    <source>
        <dbReference type="ARBA" id="ARBA00009045"/>
    </source>
</evidence>
<dbReference type="GO" id="GO:0006508">
    <property type="term" value="P:proteolysis"/>
    <property type="evidence" value="ECO:0007669"/>
    <property type="project" value="UniProtKB-KW"/>
</dbReference>
<keyword evidence="7 9" id="KW-0472">Membrane</keyword>
<evidence type="ECO:0000256" key="8">
    <source>
        <dbReference type="SAM" id="MobiDB-lite"/>
    </source>
</evidence>
<dbReference type="OrthoDB" id="10257275at2759"/>
<evidence type="ECO:0000256" key="3">
    <source>
        <dbReference type="ARBA" id="ARBA00022670"/>
    </source>
</evidence>
<accession>A0A0G4IX16</accession>
<dbReference type="Proteomes" id="UP000039324">
    <property type="component" value="Unassembled WGS sequence"/>
</dbReference>
<keyword evidence="6 9" id="KW-1133">Transmembrane helix</keyword>
<keyword evidence="5" id="KW-0378">Hydrolase</keyword>
<feature type="region of interest" description="Disordered" evidence="8">
    <location>
        <begin position="1"/>
        <end position="40"/>
    </location>
</feature>
<feature type="region of interest" description="Disordered" evidence="8">
    <location>
        <begin position="290"/>
        <end position="344"/>
    </location>
</feature>
<feature type="transmembrane region" description="Helical" evidence="9">
    <location>
        <begin position="217"/>
        <end position="238"/>
    </location>
</feature>
<evidence type="ECO:0000313" key="11">
    <source>
        <dbReference type="EMBL" id="CEO99893.1"/>
    </source>
</evidence>
<dbReference type="Gene3D" id="1.20.1540.10">
    <property type="entry name" value="Rhomboid-like"/>
    <property type="match status" value="1"/>
</dbReference>
<dbReference type="EMBL" id="OVEO01000012">
    <property type="protein sequence ID" value="SPQ99527.1"/>
    <property type="molecule type" value="Genomic_DNA"/>
</dbReference>
<organism evidence="11 13">
    <name type="scientific">Plasmodiophora brassicae</name>
    <name type="common">Clubroot disease agent</name>
    <dbReference type="NCBI Taxonomy" id="37360"/>
    <lineage>
        <taxon>Eukaryota</taxon>
        <taxon>Sar</taxon>
        <taxon>Rhizaria</taxon>
        <taxon>Endomyxa</taxon>
        <taxon>Phytomyxea</taxon>
        <taxon>Plasmodiophorida</taxon>
        <taxon>Plasmodiophoridae</taxon>
        <taxon>Plasmodiophora</taxon>
    </lineage>
</organism>
<evidence type="ECO:0000259" key="10">
    <source>
        <dbReference type="Pfam" id="PF01694"/>
    </source>
</evidence>
<dbReference type="PANTHER" id="PTHR43066">
    <property type="entry name" value="RHOMBOID-RELATED PROTEIN"/>
    <property type="match status" value="1"/>
</dbReference>